<comment type="caution">
    <text evidence="1">The sequence shown here is derived from an EMBL/GenBank/DDBJ whole genome shotgun (WGS) entry which is preliminary data.</text>
</comment>
<organism evidence="1 2">
    <name type="scientific">Demequina litorisediminis</name>
    <dbReference type="NCBI Taxonomy" id="1849022"/>
    <lineage>
        <taxon>Bacteria</taxon>
        <taxon>Bacillati</taxon>
        <taxon>Actinomycetota</taxon>
        <taxon>Actinomycetes</taxon>
        <taxon>Micrococcales</taxon>
        <taxon>Demequinaceae</taxon>
        <taxon>Demequina</taxon>
    </lineage>
</organism>
<keyword evidence="2" id="KW-1185">Reference proteome</keyword>
<proteinExistence type="predicted"/>
<sequence>MRVVTAEDFTAAHPVEQRLAVNARAAGPRIGKDVQAAIKGAKTGDWSVTDGQVVSGGIALEEGEYELATVIGGSDDAADEAAAVLGSGGFVLLETALTPELEAEGYARDVIRVIQDTRKAEGLQVSDRIVLTLTVPADRVDAVTTWTEAHRGETLAVDPATGAARVTVSGDGDLAAVVSVAN</sequence>
<gene>
    <name evidence="1" type="ORF">GCM10025876_31870</name>
</gene>
<evidence type="ECO:0000313" key="1">
    <source>
        <dbReference type="EMBL" id="GMA36983.1"/>
    </source>
</evidence>
<protein>
    <recommendedName>
        <fullName evidence="3">Isoleucine--tRNA ligase</fullName>
    </recommendedName>
</protein>
<evidence type="ECO:0008006" key="3">
    <source>
        <dbReference type="Google" id="ProtNLM"/>
    </source>
</evidence>
<accession>A0ABQ6IGJ9</accession>
<dbReference type="Proteomes" id="UP001157125">
    <property type="component" value="Unassembled WGS sequence"/>
</dbReference>
<name>A0ABQ6IGJ9_9MICO</name>
<dbReference type="Pfam" id="PF19302">
    <property type="entry name" value="DUF5915"/>
    <property type="match status" value="1"/>
</dbReference>
<dbReference type="EMBL" id="BSUN01000001">
    <property type="protein sequence ID" value="GMA36983.1"/>
    <property type="molecule type" value="Genomic_DNA"/>
</dbReference>
<reference evidence="2" key="1">
    <citation type="journal article" date="2019" name="Int. J. Syst. Evol. Microbiol.">
        <title>The Global Catalogue of Microorganisms (GCM) 10K type strain sequencing project: providing services to taxonomists for standard genome sequencing and annotation.</title>
        <authorList>
            <consortium name="The Broad Institute Genomics Platform"/>
            <consortium name="The Broad Institute Genome Sequencing Center for Infectious Disease"/>
            <person name="Wu L."/>
            <person name="Ma J."/>
        </authorList>
    </citation>
    <scope>NUCLEOTIDE SEQUENCE [LARGE SCALE GENOMIC DNA]</scope>
    <source>
        <strain evidence="2">NBRC 112299</strain>
    </source>
</reference>
<evidence type="ECO:0000313" key="2">
    <source>
        <dbReference type="Proteomes" id="UP001157125"/>
    </source>
</evidence>